<dbReference type="InterPro" id="IPR002346">
    <property type="entry name" value="Mopterin_DH_FAD-bd"/>
</dbReference>
<dbReference type="GO" id="GO:0050660">
    <property type="term" value="F:flavin adenine dinucleotide binding"/>
    <property type="evidence" value="ECO:0007669"/>
    <property type="project" value="InterPro"/>
</dbReference>
<protein>
    <recommendedName>
        <fullName evidence="1">Molybdopterin dehydrogenase FAD-binding domain-containing protein</fullName>
    </recommendedName>
</protein>
<accession>A0A382SLH3</accession>
<name>A0A382SLH3_9ZZZZ</name>
<evidence type="ECO:0000313" key="2">
    <source>
        <dbReference type="EMBL" id="SVD10653.1"/>
    </source>
</evidence>
<reference evidence="2" key="1">
    <citation type="submission" date="2018-05" db="EMBL/GenBank/DDBJ databases">
        <authorList>
            <person name="Lanie J.A."/>
            <person name="Ng W.-L."/>
            <person name="Kazmierczak K.M."/>
            <person name="Andrzejewski T.M."/>
            <person name="Davidsen T.M."/>
            <person name="Wayne K.J."/>
            <person name="Tettelin H."/>
            <person name="Glass J.I."/>
            <person name="Rusch D."/>
            <person name="Podicherti R."/>
            <person name="Tsui H.-C.T."/>
            <person name="Winkler M.E."/>
        </authorList>
    </citation>
    <scope>NUCLEOTIDE SEQUENCE</scope>
</reference>
<dbReference type="Gene3D" id="3.30.43.10">
    <property type="entry name" value="Uridine Diphospho-n-acetylenolpyruvylglucosamine Reductase, domain 2"/>
    <property type="match status" value="1"/>
</dbReference>
<dbReference type="Pfam" id="PF00941">
    <property type="entry name" value="FAD_binding_5"/>
    <property type="match status" value="1"/>
</dbReference>
<dbReference type="InterPro" id="IPR036318">
    <property type="entry name" value="FAD-bd_PCMH-like_sf"/>
</dbReference>
<dbReference type="InterPro" id="IPR016167">
    <property type="entry name" value="FAD-bd_PCMH_sub1"/>
</dbReference>
<feature type="non-terminal residue" evidence="2">
    <location>
        <position position="65"/>
    </location>
</feature>
<feature type="domain" description="Molybdopterin dehydrogenase FAD-binding" evidence="1">
    <location>
        <begin position="3"/>
        <end position="65"/>
    </location>
</feature>
<gene>
    <name evidence="2" type="ORF">METZ01_LOCUS363507</name>
</gene>
<dbReference type="SUPFAM" id="SSF56176">
    <property type="entry name" value="FAD-binding/transporter-associated domain-like"/>
    <property type="match status" value="1"/>
</dbReference>
<evidence type="ECO:0000259" key="1">
    <source>
        <dbReference type="Pfam" id="PF00941"/>
    </source>
</evidence>
<proteinExistence type="predicted"/>
<dbReference type="EMBL" id="UINC01129922">
    <property type="protein sequence ID" value="SVD10653.1"/>
    <property type="molecule type" value="Genomic_DNA"/>
</dbReference>
<organism evidence="2">
    <name type="scientific">marine metagenome</name>
    <dbReference type="NCBI Taxonomy" id="408172"/>
    <lineage>
        <taxon>unclassified sequences</taxon>
        <taxon>metagenomes</taxon>
        <taxon>ecological metagenomes</taxon>
    </lineage>
</organism>
<dbReference type="GO" id="GO:0016491">
    <property type="term" value="F:oxidoreductase activity"/>
    <property type="evidence" value="ECO:0007669"/>
    <property type="project" value="InterPro"/>
</dbReference>
<sequence length="65" mass="7125">MKKFAYVNATSVDKVPSLLGRRFGQAQVLAGGTDLVGELKEYIATPDRVVNLKSIPGLSYIRQED</sequence>
<dbReference type="AlphaFoldDB" id="A0A382SLH3"/>